<comment type="caution">
    <text evidence="1">The sequence shown here is derived from an EMBL/GenBank/DDBJ whole genome shotgun (WGS) entry which is preliminary data.</text>
</comment>
<accession>A0A4R5TZ53</accession>
<reference evidence="1 2" key="1">
    <citation type="submission" date="2019-03" db="EMBL/GenBank/DDBJ databases">
        <title>Arthrobacter sp. nov., an bacterium isolated from biocrust in Mu Us Desert.</title>
        <authorList>
            <person name="Lixiong L."/>
        </authorList>
    </citation>
    <scope>NUCLEOTIDE SEQUENCE [LARGE SCALE GENOMIC DNA]</scope>
    <source>
        <strain evidence="1 2">SLN-3</strain>
    </source>
</reference>
<evidence type="ECO:0000313" key="2">
    <source>
        <dbReference type="Proteomes" id="UP000295411"/>
    </source>
</evidence>
<evidence type="ECO:0000313" key="1">
    <source>
        <dbReference type="EMBL" id="TDK26528.1"/>
    </source>
</evidence>
<dbReference type="Proteomes" id="UP000295411">
    <property type="component" value="Unassembled WGS sequence"/>
</dbReference>
<name>A0A4R5TZ53_9MICC</name>
<organism evidence="1 2">
    <name type="scientific">Arthrobacter crusticola</name>
    <dbReference type="NCBI Taxonomy" id="2547960"/>
    <lineage>
        <taxon>Bacteria</taxon>
        <taxon>Bacillati</taxon>
        <taxon>Actinomycetota</taxon>
        <taxon>Actinomycetes</taxon>
        <taxon>Micrococcales</taxon>
        <taxon>Micrococcaceae</taxon>
        <taxon>Arthrobacter</taxon>
    </lineage>
</organism>
<dbReference type="EMBL" id="SMTK01000002">
    <property type="protein sequence ID" value="TDK26528.1"/>
    <property type="molecule type" value="Genomic_DNA"/>
</dbReference>
<proteinExistence type="predicted"/>
<protein>
    <submittedName>
        <fullName evidence="1">Uncharacterized protein</fullName>
    </submittedName>
</protein>
<dbReference type="OrthoDB" id="4946611at2"/>
<dbReference type="RefSeq" id="WP_133402888.1">
    <property type="nucleotide sequence ID" value="NZ_SMTK01000002.1"/>
</dbReference>
<dbReference type="AlphaFoldDB" id="A0A4R5TZ53"/>
<keyword evidence="2" id="KW-1185">Reference proteome</keyword>
<sequence>MCGACGRTVAADETIGPGRTLRQHLLVASAVNALCAGLPGVPRVQVAGDSWQLRGATGAVTRCDTVAELWSAVAAACPASAFAQLAGRLAAERAEADGLTRRVIDAGLLWFSP</sequence>
<gene>
    <name evidence="1" type="ORF">E2F48_04875</name>
</gene>